<dbReference type="GO" id="GO:0022857">
    <property type="term" value="F:transmembrane transporter activity"/>
    <property type="evidence" value="ECO:0007669"/>
    <property type="project" value="InterPro"/>
</dbReference>
<dbReference type="InterPro" id="IPR011701">
    <property type="entry name" value="MFS"/>
</dbReference>
<reference evidence="10" key="1">
    <citation type="journal article" date="2022" name="G3 (Bethesda)">
        <title>Unveiling the complete genome sequence of Alicyclobacillus acidoterrestris DSM 3922T, a taint-producing strain.</title>
        <authorList>
            <person name="Leonardo I.C."/>
            <person name="Barreto Crespo M.T."/>
            <person name="Gaspar F.B."/>
        </authorList>
    </citation>
    <scope>NUCLEOTIDE SEQUENCE [LARGE SCALE GENOMIC DNA]</scope>
    <source>
        <strain evidence="10">DSM 3922</strain>
    </source>
</reference>
<feature type="transmembrane region" description="Helical" evidence="7">
    <location>
        <begin position="20"/>
        <end position="41"/>
    </location>
</feature>
<feature type="domain" description="Major facilitator superfamily (MFS) profile" evidence="8">
    <location>
        <begin position="1"/>
        <end position="305"/>
    </location>
</feature>
<feature type="transmembrane region" description="Helical" evidence="7">
    <location>
        <begin position="168"/>
        <end position="186"/>
    </location>
</feature>
<evidence type="ECO:0000256" key="5">
    <source>
        <dbReference type="ARBA" id="ARBA00022989"/>
    </source>
</evidence>
<feature type="transmembrane region" description="Helical" evidence="7">
    <location>
        <begin position="252"/>
        <end position="269"/>
    </location>
</feature>
<dbReference type="PROSITE" id="PS50850">
    <property type="entry name" value="MFS"/>
    <property type="match status" value="1"/>
</dbReference>
<proteinExistence type="predicted"/>
<accession>A0A9E6ZJ04</accession>
<dbReference type="SUPFAM" id="SSF103473">
    <property type="entry name" value="MFS general substrate transporter"/>
    <property type="match status" value="1"/>
</dbReference>
<dbReference type="InterPro" id="IPR036259">
    <property type="entry name" value="MFS_trans_sf"/>
</dbReference>
<dbReference type="EMBL" id="CP080467">
    <property type="protein sequence ID" value="UNO48151.1"/>
    <property type="molecule type" value="Genomic_DNA"/>
</dbReference>
<evidence type="ECO:0000256" key="6">
    <source>
        <dbReference type="ARBA" id="ARBA00023136"/>
    </source>
</evidence>
<feature type="transmembrane region" description="Helical" evidence="7">
    <location>
        <begin position="48"/>
        <end position="66"/>
    </location>
</feature>
<gene>
    <name evidence="9" type="ORF">K1I37_15915</name>
</gene>
<keyword evidence="3" id="KW-1003">Cell membrane</keyword>
<dbReference type="InterPro" id="IPR050189">
    <property type="entry name" value="MFS_Efflux_Transporters"/>
</dbReference>
<evidence type="ECO:0000256" key="3">
    <source>
        <dbReference type="ARBA" id="ARBA00022475"/>
    </source>
</evidence>
<dbReference type="KEGG" id="aaco:K1I37_15915"/>
<feature type="transmembrane region" description="Helical" evidence="7">
    <location>
        <begin position="281"/>
        <end position="301"/>
    </location>
</feature>
<feature type="transmembrane region" description="Helical" evidence="7">
    <location>
        <begin position="129"/>
        <end position="148"/>
    </location>
</feature>
<sequence length="307" mass="32410">MLTLMTVLVGLSPSLPLLILFRVFEGVIAASFPAVAIAYIGDVLAPRYRAITTTVVSCGFLVASVLGQVYGSLMNRSFGWHAAFLWLAVVYVLLAISILLLPKGTRPSTQISFGAVCLRTIRLFRNIRLVVSWIVAVPILLCFIGMYSGLGVLLSNGFGRSAGELIEVQLLGIPGIVLSLVAGYAIRYYGAKRVLISGVLIGCLGLLLEAVSHSIGLLTISSIIVVLGLSSAVPGIIMLVGHFGNEARGSATAVYAFFVFVGASLAPLLETALVSSYGVRCFFVVLAGILFLTALLSGFGIRYSSSK</sequence>
<dbReference type="Gene3D" id="1.20.1250.20">
    <property type="entry name" value="MFS general substrate transporter like domains"/>
    <property type="match status" value="2"/>
</dbReference>
<dbReference type="RefSeq" id="WP_152498710.1">
    <property type="nucleotide sequence ID" value="NZ_AURB01000035.1"/>
</dbReference>
<feature type="transmembrane region" description="Helical" evidence="7">
    <location>
        <begin position="193"/>
        <end position="211"/>
    </location>
</feature>
<dbReference type="AlphaFoldDB" id="A0A9E6ZJ04"/>
<keyword evidence="10" id="KW-1185">Reference proteome</keyword>
<evidence type="ECO:0000256" key="7">
    <source>
        <dbReference type="SAM" id="Phobius"/>
    </source>
</evidence>
<organism evidence="9 10">
    <name type="scientific">Alicyclobacillus acidoterrestris (strain ATCC 49025 / DSM 3922 / CIP 106132 / NCIMB 13137 / GD3B)</name>
    <dbReference type="NCBI Taxonomy" id="1356854"/>
    <lineage>
        <taxon>Bacteria</taxon>
        <taxon>Bacillati</taxon>
        <taxon>Bacillota</taxon>
        <taxon>Bacilli</taxon>
        <taxon>Bacillales</taxon>
        <taxon>Alicyclobacillaceae</taxon>
        <taxon>Alicyclobacillus</taxon>
    </lineage>
</organism>
<evidence type="ECO:0000256" key="2">
    <source>
        <dbReference type="ARBA" id="ARBA00022448"/>
    </source>
</evidence>
<dbReference type="PANTHER" id="PTHR43124">
    <property type="entry name" value="PURINE EFFLUX PUMP PBUE"/>
    <property type="match status" value="1"/>
</dbReference>
<protein>
    <submittedName>
        <fullName evidence="9">MFS transporter</fullName>
    </submittedName>
</protein>
<dbReference type="GO" id="GO:0005886">
    <property type="term" value="C:plasma membrane"/>
    <property type="evidence" value="ECO:0007669"/>
    <property type="project" value="UniProtKB-SubCell"/>
</dbReference>
<dbReference type="OrthoDB" id="9781156at2"/>
<evidence type="ECO:0000256" key="1">
    <source>
        <dbReference type="ARBA" id="ARBA00004651"/>
    </source>
</evidence>
<keyword evidence="4 7" id="KW-0812">Transmembrane</keyword>
<evidence type="ECO:0000313" key="9">
    <source>
        <dbReference type="EMBL" id="UNO48151.1"/>
    </source>
</evidence>
<keyword evidence="2" id="KW-0813">Transport</keyword>
<evidence type="ECO:0000313" key="10">
    <source>
        <dbReference type="Proteomes" id="UP000829401"/>
    </source>
</evidence>
<comment type="subcellular location">
    <subcellularLocation>
        <location evidence="1">Cell membrane</location>
        <topology evidence="1">Multi-pass membrane protein</topology>
    </subcellularLocation>
</comment>
<evidence type="ECO:0000259" key="8">
    <source>
        <dbReference type="PROSITE" id="PS50850"/>
    </source>
</evidence>
<dbReference type="Pfam" id="PF07690">
    <property type="entry name" value="MFS_1"/>
    <property type="match status" value="1"/>
</dbReference>
<dbReference type="PANTHER" id="PTHR43124:SF3">
    <property type="entry name" value="CHLORAMPHENICOL EFFLUX PUMP RV0191"/>
    <property type="match status" value="1"/>
</dbReference>
<feature type="transmembrane region" description="Helical" evidence="7">
    <location>
        <begin position="217"/>
        <end position="240"/>
    </location>
</feature>
<name>A0A9E6ZJ04_ALIAG</name>
<dbReference type="Proteomes" id="UP000829401">
    <property type="component" value="Chromosome"/>
</dbReference>
<keyword evidence="5 7" id="KW-1133">Transmembrane helix</keyword>
<evidence type="ECO:0000256" key="4">
    <source>
        <dbReference type="ARBA" id="ARBA00022692"/>
    </source>
</evidence>
<feature type="transmembrane region" description="Helical" evidence="7">
    <location>
        <begin position="78"/>
        <end position="101"/>
    </location>
</feature>
<keyword evidence="6 7" id="KW-0472">Membrane</keyword>
<dbReference type="InterPro" id="IPR020846">
    <property type="entry name" value="MFS_dom"/>
</dbReference>